<feature type="signal peptide" evidence="3">
    <location>
        <begin position="1"/>
        <end position="25"/>
    </location>
</feature>
<dbReference type="EMBL" id="BMMU01000002">
    <property type="protein sequence ID" value="GGJ16318.1"/>
    <property type="molecule type" value="Genomic_DNA"/>
</dbReference>
<keyword evidence="2" id="KW-1015">Disulfide bond</keyword>
<evidence type="ECO:0000259" key="4">
    <source>
        <dbReference type="Pfam" id="PF13472"/>
    </source>
</evidence>
<feature type="domain" description="SGNH hydrolase-type esterase" evidence="4">
    <location>
        <begin position="34"/>
        <end position="254"/>
    </location>
</feature>
<reference evidence="5" key="1">
    <citation type="journal article" date="2014" name="Int. J. Syst. Evol. Microbiol.">
        <title>Complete genome sequence of Corynebacterium casei LMG S-19264T (=DSM 44701T), isolated from a smear-ripened cheese.</title>
        <authorList>
            <consortium name="US DOE Joint Genome Institute (JGI-PGF)"/>
            <person name="Walter F."/>
            <person name="Albersmeier A."/>
            <person name="Kalinowski J."/>
            <person name="Ruckert C."/>
        </authorList>
    </citation>
    <scope>NUCLEOTIDE SEQUENCE</scope>
    <source>
        <strain evidence="5">CGMCC 4.7272</strain>
    </source>
</reference>
<dbReference type="InterPro" id="IPR013830">
    <property type="entry name" value="SGNH_hydro"/>
</dbReference>
<evidence type="ECO:0000313" key="5">
    <source>
        <dbReference type="EMBL" id="GGJ16318.1"/>
    </source>
</evidence>
<dbReference type="GO" id="GO:0004806">
    <property type="term" value="F:triacylglycerol lipase activity"/>
    <property type="evidence" value="ECO:0007669"/>
    <property type="project" value="TreeGrafter"/>
</dbReference>
<comment type="caution">
    <text evidence="5">The sequence shown here is derived from an EMBL/GenBank/DDBJ whole genome shotgun (WGS) entry which is preliminary data.</text>
</comment>
<reference evidence="5" key="2">
    <citation type="submission" date="2020-09" db="EMBL/GenBank/DDBJ databases">
        <authorList>
            <person name="Sun Q."/>
            <person name="Zhou Y."/>
        </authorList>
    </citation>
    <scope>NUCLEOTIDE SEQUENCE</scope>
    <source>
        <strain evidence="5">CGMCC 4.7272</strain>
    </source>
</reference>
<dbReference type="CDD" id="cd01823">
    <property type="entry name" value="SEST_like"/>
    <property type="match status" value="1"/>
</dbReference>
<dbReference type="SUPFAM" id="SSF52266">
    <property type="entry name" value="SGNH hydrolase"/>
    <property type="match status" value="1"/>
</dbReference>
<gene>
    <name evidence="5" type="ORF">GCM10012282_10540</name>
</gene>
<dbReference type="Proteomes" id="UP000625682">
    <property type="component" value="Unassembled WGS sequence"/>
</dbReference>
<dbReference type="Gene3D" id="3.40.50.1110">
    <property type="entry name" value="SGNH hydrolase"/>
    <property type="match status" value="1"/>
</dbReference>
<protein>
    <submittedName>
        <fullName evidence="5">Lipase 1</fullName>
    </submittedName>
</protein>
<organism evidence="5 6">
    <name type="scientific">Streptomyces lacrimifluminis</name>
    <dbReference type="NCBI Taxonomy" id="1500077"/>
    <lineage>
        <taxon>Bacteria</taxon>
        <taxon>Bacillati</taxon>
        <taxon>Actinomycetota</taxon>
        <taxon>Actinomycetes</taxon>
        <taxon>Kitasatosporales</taxon>
        <taxon>Streptomycetaceae</taxon>
        <taxon>Streptomyces</taxon>
    </lineage>
</organism>
<dbReference type="Pfam" id="PF13472">
    <property type="entry name" value="Lipase_GDSL_2"/>
    <property type="match status" value="1"/>
</dbReference>
<proteinExistence type="predicted"/>
<dbReference type="RefSeq" id="WP_189146041.1">
    <property type="nucleotide sequence ID" value="NZ_BAABER010000021.1"/>
</dbReference>
<feature type="active site" evidence="1">
    <location>
        <position position="247"/>
    </location>
</feature>
<keyword evidence="6" id="KW-1185">Reference proteome</keyword>
<evidence type="ECO:0000256" key="3">
    <source>
        <dbReference type="SAM" id="SignalP"/>
    </source>
</evidence>
<evidence type="ECO:0000256" key="2">
    <source>
        <dbReference type="PIRSR" id="PIRSR637460-2"/>
    </source>
</evidence>
<feature type="chain" id="PRO_5036998068" evidence="3">
    <location>
        <begin position="26"/>
        <end position="265"/>
    </location>
</feature>
<dbReference type="PANTHER" id="PTHR37981">
    <property type="entry name" value="LIPASE 2"/>
    <property type="match status" value="1"/>
</dbReference>
<feature type="disulfide bond" evidence="2">
    <location>
        <begin position="180"/>
        <end position="228"/>
    </location>
</feature>
<accession>A0A917KKJ9</accession>
<dbReference type="InterPro" id="IPR037460">
    <property type="entry name" value="SEST-like"/>
</dbReference>
<sequence>MRRILAAVTAAAALATLAMTSPAQAAVSSGEYVALGDSYASGVGAEPYLQASGDCRQSPNSYPRQWAKVWPKFVLDDQTCSGATVQDVRTKQLGGLDNGTKLVTITVGGNDVGFAKSATTCLTGTDDECLRAAFFSVLAIREDLPSRLRDLFADVRRRAPNAHVAFLGYPRLVDPGTGSCGVITPGAKKREYMNYAADQAAEIMKQATEKAGYEFIDVRLAFAEHGACSASPFINNVDPNRYTEIFHPTKEGYTAYAWWLGLSMM</sequence>
<dbReference type="AlphaFoldDB" id="A0A917KKJ9"/>
<name>A0A917KKJ9_9ACTN</name>
<evidence type="ECO:0000256" key="1">
    <source>
        <dbReference type="PIRSR" id="PIRSR637460-1"/>
    </source>
</evidence>
<dbReference type="PANTHER" id="PTHR37981:SF1">
    <property type="entry name" value="SGNH HYDROLASE-TYPE ESTERASE DOMAIN-CONTAINING PROTEIN"/>
    <property type="match status" value="1"/>
</dbReference>
<dbReference type="InterPro" id="IPR036514">
    <property type="entry name" value="SGNH_hydro_sf"/>
</dbReference>
<dbReference type="GO" id="GO:0019433">
    <property type="term" value="P:triglyceride catabolic process"/>
    <property type="evidence" value="ECO:0007669"/>
    <property type="project" value="TreeGrafter"/>
</dbReference>
<feature type="active site" description="Nucleophile" evidence="1">
    <location>
        <position position="38"/>
    </location>
</feature>
<keyword evidence="3" id="KW-0732">Signal</keyword>
<feature type="disulfide bond" evidence="2">
    <location>
        <begin position="121"/>
        <end position="129"/>
    </location>
</feature>
<evidence type="ECO:0000313" key="6">
    <source>
        <dbReference type="Proteomes" id="UP000625682"/>
    </source>
</evidence>
<feature type="disulfide bond" evidence="2">
    <location>
        <begin position="55"/>
        <end position="80"/>
    </location>
</feature>